<keyword evidence="2" id="KW-0472">Membrane</keyword>
<name>A0A285E8P0_9ACTN</name>
<accession>A0A285E8P0</accession>
<reference evidence="3 4" key="1">
    <citation type="submission" date="2017-09" db="EMBL/GenBank/DDBJ databases">
        <authorList>
            <person name="Ehlers B."/>
            <person name="Leendertz F.H."/>
        </authorList>
    </citation>
    <scope>NUCLEOTIDE SEQUENCE [LARGE SCALE GENOMIC DNA]</scope>
    <source>
        <strain evidence="3 4">DSM 46844</strain>
    </source>
</reference>
<gene>
    <name evidence="3" type="ORF">SAMN06893097_10272</name>
</gene>
<keyword evidence="2" id="KW-1133">Transmembrane helix</keyword>
<evidence type="ECO:0000313" key="4">
    <source>
        <dbReference type="Proteomes" id="UP000219514"/>
    </source>
</evidence>
<dbReference type="AlphaFoldDB" id="A0A285E8P0"/>
<feature type="transmembrane region" description="Helical" evidence="2">
    <location>
        <begin position="60"/>
        <end position="86"/>
    </location>
</feature>
<dbReference type="Proteomes" id="UP000219514">
    <property type="component" value="Unassembled WGS sequence"/>
</dbReference>
<organism evidence="3 4">
    <name type="scientific">Geodermatophilus sabuli</name>
    <dbReference type="NCBI Taxonomy" id="1564158"/>
    <lineage>
        <taxon>Bacteria</taxon>
        <taxon>Bacillati</taxon>
        <taxon>Actinomycetota</taxon>
        <taxon>Actinomycetes</taxon>
        <taxon>Geodermatophilales</taxon>
        <taxon>Geodermatophilaceae</taxon>
        <taxon>Geodermatophilus</taxon>
    </lineage>
</organism>
<dbReference type="EMBL" id="OBDO01000002">
    <property type="protein sequence ID" value="SNX95377.1"/>
    <property type="molecule type" value="Genomic_DNA"/>
</dbReference>
<evidence type="ECO:0000256" key="2">
    <source>
        <dbReference type="SAM" id="Phobius"/>
    </source>
</evidence>
<keyword evidence="4" id="KW-1185">Reference proteome</keyword>
<evidence type="ECO:0000256" key="1">
    <source>
        <dbReference type="SAM" id="MobiDB-lite"/>
    </source>
</evidence>
<protein>
    <submittedName>
        <fullName evidence="3">Uncharacterized protein</fullName>
    </submittedName>
</protein>
<sequence>MDDACSLPRVIIARLTGRVTTKATASEPARASQKRALVTPASMAPGTETMAVLSTTSMTAAVGVLVGCPGGGVALVVLMVGSVLVVQPGRGGAGASLLGGVPLNRPDAVADRPAVRTQGRRAAGHRQGVGAR</sequence>
<proteinExistence type="predicted"/>
<evidence type="ECO:0000313" key="3">
    <source>
        <dbReference type="EMBL" id="SNX95377.1"/>
    </source>
</evidence>
<keyword evidence="2" id="KW-0812">Transmembrane</keyword>
<feature type="region of interest" description="Disordered" evidence="1">
    <location>
        <begin position="106"/>
        <end position="132"/>
    </location>
</feature>